<dbReference type="EMBL" id="BOOW01000020">
    <property type="protein sequence ID" value="GII92957.1"/>
    <property type="molecule type" value="Genomic_DNA"/>
</dbReference>
<dbReference type="SUPFAM" id="SSF54637">
    <property type="entry name" value="Thioesterase/thiol ester dehydrase-isomerase"/>
    <property type="match status" value="1"/>
</dbReference>
<keyword evidence="4" id="KW-1185">Reference proteome</keyword>
<accession>A0A919V890</accession>
<dbReference type="PANTHER" id="PTHR43841:SF3">
    <property type="entry name" value="(3R)-HYDROXYACYL-ACP DEHYDRATASE SUBUNIT HADB"/>
    <property type="match status" value="1"/>
</dbReference>
<gene>
    <name evidence="3" type="primary">maoC</name>
    <name evidence="3" type="ORF">Ssi02_31880</name>
</gene>
<comment type="similarity">
    <text evidence="1">Belongs to the enoyl-CoA hydratase/isomerase family.</text>
</comment>
<name>A0A919V890_9ACTN</name>
<proteinExistence type="inferred from homology"/>
<evidence type="ECO:0000256" key="1">
    <source>
        <dbReference type="ARBA" id="ARBA00005254"/>
    </source>
</evidence>
<evidence type="ECO:0000313" key="3">
    <source>
        <dbReference type="EMBL" id="GII92957.1"/>
    </source>
</evidence>
<protein>
    <submittedName>
        <fullName evidence="3">MaoC family dehydratase</fullName>
    </submittedName>
</protein>
<dbReference type="AlphaFoldDB" id="A0A919V890"/>
<dbReference type="Gene3D" id="3.10.129.10">
    <property type="entry name" value="Hotdog Thioesterase"/>
    <property type="match status" value="1"/>
</dbReference>
<dbReference type="RefSeq" id="WP_204026145.1">
    <property type="nucleotide sequence ID" value="NZ_BOOW01000020.1"/>
</dbReference>
<dbReference type="Proteomes" id="UP000606172">
    <property type="component" value="Unassembled WGS sequence"/>
</dbReference>
<dbReference type="InterPro" id="IPR029069">
    <property type="entry name" value="HotDog_dom_sf"/>
</dbReference>
<dbReference type="Pfam" id="PF01575">
    <property type="entry name" value="MaoC_dehydratas"/>
    <property type="match status" value="1"/>
</dbReference>
<reference evidence="3" key="1">
    <citation type="submission" date="2021-01" db="EMBL/GenBank/DDBJ databases">
        <title>Whole genome shotgun sequence of Sinosporangium siamense NBRC 109515.</title>
        <authorList>
            <person name="Komaki H."/>
            <person name="Tamura T."/>
        </authorList>
    </citation>
    <scope>NUCLEOTIDE SEQUENCE</scope>
    <source>
        <strain evidence="3">NBRC 109515</strain>
    </source>
</reference>
<organism evidence="3 4">
    <name type="scientific">Sinosporangium siamense</name>
    <dbReference type="NCBI Taxonomy" id="1367973"/>
    <lineage>
        <taxon>Bacteria</taxon>
        <taxon>Bacillati</taxon>
        <taxon>Actinomycetota</taxon>
        <taxon>Actinomycetes</taxon>
        <taxon>Streptosporangiales</taxon>
        <taxon>Streptosporangiaceae</taxon>
        <taxon>Sinosporangium</taxon>
    </lineage>
</organism>
<comment type="caution">
    <text evidence="3">The sequence shown here is derived from an EMBL/GenBank/DDBJ whole genome shotgun (WGS) entry which is preliminary data.</text>
</comment>
<sequence length="145" mass="15577">MNATTGITWVVGAELPDLAVEPVSRTTLAKYAGASGDYNPMHVDIDAARAAGSPDVFAHGMLSMAYLGRLLTRWFPQRHLRSLRVRFRALTPIHARPVCSGRVVAIEEGRERLARIELSVAVQDGTVTAAGEAVVACPAEERAVV</sequence>
<evidence type="ECO:0000313" key="4">
    <source>
        <dbReference type="Proteomes" id="UP000606172"/>
    </source>
</evidence>
<dbReference type="InterPro" id="IPR002539">
    <property type="entry name" value="MaoC-like_dom"/>
</dbReference>
<dbReference type="PANTHER" id="PTHR43841">
    <property type="entry name" value="3-HYDROXYACYL-THIOESTER DEHYDRATASE HTDX-RELATED"/>
    <property type="match status" value="1"/>
</dbReference>
<evidence type="ECO:0000259" key="2">
    <source>
        <dbReference type="Pfam" id="PF01575"/>
    </source>
</evidence>
<feature type="domain" description="MaoC-like" evidence="2">
    <location>
        <begin position="22"/>
        <end position="111"/>
    </location>
</feature>